<keyword evidence="9" id="KW-0486">Methionine biosynthesis</keyword>
<keyword evidence="7" id="KW-0560">Oxidoreductase</keyword>
<keyword evidence="4" id="KW-0658">Purine biosynthesis</keyword>
<evidence type="ECO:0000313" key="14">
    <source>
        <dbReference type="Proteomes" id="UP000034108"/>
    </source>
</evidence>
<evidence type="ECO:0000256" key="5">
    <source>
        <dbReference type="ARBA" id="ARBA00022801"/>
    </source>
</evidence>
<dbReference type="Pfam" id="PF02882">
    <property type="entry name" value="THF_DHG_CYH_C"/>
    <property type="match status" value="1"/>
</dbReference>
<dbReference type="InterPro" id="IPR046346">
    <property type="entry name" value="Aminoacid_DH-like_N_sf"/>
</dbReference>
<accession>A0A0G0YBN5</accession>
<dbReference type="InterPro" id="IPR020630">
    <property type="entry name" value="THF_DH/CycHdrlase_cat_dom"/>
</dbReference>
<dbReference type="GO" id="GO:0005829">
    <property type="term" value="C:cytosol"/>
    <property type="evidence" value="ECO:0007669"/>
    <property type="project" value="TreeGrafter"/>
</dbReference>
<dbReference type="GO" id="GO:0009086">
    <property type="term" value="P:methionine biosynthetic process"/>
    <property type="evidence" value="ECO:0007669"/>
    <property type="project" value="UniProtKB-KW"/>
</dbReference>
<dbReference type="AlphaFoldDB" id="A0A0G0YBN5"/>
<dbReference type="GO" id="GO:0035999">
    <property type="term" value="P:tetrahydrofolate interconversion"/>
    <property type="evidence" value="ECO:0007669"/>
    <property type="project" value="TreeGrafter"/>
</dbReference>
<comment type="pathway">
    <text evidence="1">One-carbon metabolism; tetrahydrofolate interconversion.</text>
</comment>
<evidence type="ECO:0000259" key="11">
    <source>
        <dbReference type="Pfam" id="PF00763"/>
    </source>
</evidence>
<dbReference type="GO" id="GO:0006164">
    <property type="term" value="P:purine nucleotide biosynthetic process"/>
    <property type="evidence" value="ECO:0007669"/>
    <property type="project" value="UniProtKB-KW"/>
</dbReference>
<evidence type="ECO:0000256" key="1">
    <source>
        <dbReference type="ARBA" id="ARBA00004777"/>
    </source>
</evidence>
<gene>
    <name evidence="13" type="ORF">UU49_C0025G0007</name>
</gene>
<dbReference type="GO" id="GO:0000105">
    <property type="term" value="P:L-histidine biosynthetic process"/>
    <property type="evidence" value="ECO:0007669"/>
    <property type="project" value="UniProtKB-KW"/>
</dbReference>
<evidence type="ECO:0000256" key="8">
    <source>
        <dbReference type="ARBA" id="ARBA00023102"/>
    </source>
</evidence>
<evidence type="ECO:0000256" key="3">
    <source>
        <dbReference type="ARBA" id="ARBA00022563"/>
    </source>
</evidence>
<dbReference type="PANTHER" id="PTHR48099:SF5">
    <property type="entry name" value="C-1-TETRAHYDROFOLATE SYNTHASE, CYTOPLASMIC"/>
    <property type="match status" value="1"/>
</dbReference>
<evidence type="ECO:0000256" key="7">
    <source>
        <dbReference type="ARBA" id="ARBA00023002"/>
    </source>
</evidence>
<keyword evidence="3" id="KW-0554">One-carbon metabolism</keyword>
<dbReference type="Proteomes" id="UP000034108">
    <property type="component" value="Unassembled WGS sequence"/>
</dbReference>
<dbReference type="EMBL" id="LCAV01000025">
    <property type="protein sequence ID" value="KKR97717.1"/>
    <property type="molecule type" value="Genomic_DNA"/>
</dbReference>
<proteinExistence type="predicted"/>
<dbReference type="PATRIC" id="fig|1619048.3.peg.639"/>
<name>A0A0G0YBN5_9BACT</name>
<evidence type="ECO:0000256" key="6">
    <source>
        <dbReference type="ARBA" id="ARBA00022857"/>
    </source>
</evidence>
<dbReference type="SUPFAM" id="SSF51735">
    <property type="entry name" value="NAD(P)-binding Rossmann-fold domains"/>
    <property type="match status" value="1"/>
</dbReference>
<dbReference type="PRINTS" id="PR00085">
    <property type="entry name" value="THFDHDRGNASE"/>
</dbReference>
<dbReference type="PANTHER" id="PTHR48099">
    <property type="entry name" value="C-1-TETRAHYDROFOLATE SYNTHASE, CYTOPLASMIC-RELATED"/>
    <property type="match status" value="1"/>
</dbReference>
<feature type="domain" description="Tetrahydrofolate dehydrogenase/cyclohydrolase catalytic" evidence="11">
    <location>
        <begin position="4"/>
        <end position="115"/>
    </location>
</feature>
<dbReference type="GO" id="GO:0004477">
    <property type="term" value="F:methenyltetrahydrofolate cyclohydrolase activity"/>
    <property type="evidence" value="ECO:0007669"/>
    <property type="project" value="TreeGrafter"/>
</dbReference>
<keyword evidence="6" id="KW-0521">NADP</keyword>
<dbReference type="InterPro" id="IPR000672">
    <property type="entry name" value="THF_DH/CycHdrlase"/>
</dbReference>
<dbReference type="InterPro" id="IPR020631">
    <property type="entry name" value="THF_DH/CycHdrlase_NAD-bd_dom"/>
</dbReference>
<sequence length="274" mass="30562">MKILYGKKIADEKIKALKERIKNLSQKPFLAVILVGNDFSSKFYVSIKEKKALELGLGFKKFIFKDAVMQERIVYLIKKLNKDKNISGILVQLPLPEHLNTARIIKNIAPEKDVDGLREDSKFTSPTIQAVIDLLRVALSEANFLKVKKSFTIAFFTGKHFKKKLIKSLDENFKGLALESKNSINADVIVVAKGQINFLKADMIKKGAIVIDVGINTVKSVYNNLANQDKISFDKIIGDSDKSVQEKASILTPVPGGVGPLTIFNLFQNLINNK</sequence>
<keyword evidence="8" id="KW-0028">Amino-acid biosynthesis</keyword>
<dbReference type="FunFam" id="3.40.50.10860:FF:000005">
    <property type="entry name" value="C-1-tetrahydrofolate synthase, cytoplasmic, putative"/>
    <property type="match status" value="1"/>
</dbReference>
<keyword evidence="8" id="KW-0368">Histidine biosynthesis</keyword>
<evidence type="ECO:0000256" key="9">
    <source>
        <dbReference type="ARBA" id="ARBA00023167"/>
    </source>
</evidence>
<dbReference type="STRING" id="1619048.UU49_C0025G0007"/>
<evidence type="ECO:0000256" key="2">
    <source>
        <dbReference type="ARBA" id="ARBA00011738"/>
    </source>
</evidence>
<dbReference type="SUPFAM" id="SSF53223">
    <property type="entry name" value="Aminoacid dehydrogenase-like, N-terminal domain"/>
    <property type="match status" value="1"/>
</dbReference>
<evidence type="ECO:0000256" key="4">
    <source>
        <dbReference type="ARBA" id="ARBA00022755"/>
    </source>
</evidence>
<evidence type="ECO:0000259" key="12">
    <source>
        <dbReference type="Pfam" id="PF02882"/>
    </source>
</evidence>
<feature type="domain" description="Tetrahydrofolate dehydrogenase/cyclohydrolase NAD(P)-binding" evidence="12">
    <location>
        <begin position="183"/>
        <end position="272"/>
    </location>
</feature>
<dbReference type="GO" id="GO:0004488">
    <property type="term" value="F:methylenetetrahydrofolate dehydrogenase (NADP+) activity"/>
    <property type="evidence" value="ECO:0007669"/>
    <property type="project" value="InterPro"/>
</dbReference>
<dbReference type="Pfam" id="PF00763">
    <property type="entry name" value="THF_DHG_CYH"/>
    <property type="match status" value="1"/>
</dbReference>
<organism evidence="13 14">
    <name type="scientific">Candidatus Magasanikbacteria bacterium GW2011_GWC2_41_17</name>
    <dbReference type="NCBI Taxonomy" id="1619048"/>
    <lineage>
        <taxon>Bacteria</taxon>
        <taxon>Candidatus Magasanikiibacteriota</taxon>
    </lineage>
</organism>
<evidence type="ECO:0000256" key="10">
    <source>
        <dbReference type="ARBA" id="ARBA00023268"/>
    </source>
</evidence>
<dbReference type="Gene3D" id="3.40.50.720">
    <property type="entry name" value="NAD(P)-binding Rossmann-like Domain"/>
    <property type="match status" value="1"/>
</dbReference>
<comment type="caution">
    <text evidence="13">The sequence shown here is derived from an EMBL/GenBank/DDBJ whole genome shotgun (WGS) entry which is preliminary data.</text>
</comment>
<dbReference type="InterPro" id="IPR036291">
    <property type="entry name" value="NAD(P)-bd_dom_sf"/>
</dbReference>
<comment type="subunit">
    <text evidence="2">Homodimer.</text>
</comment>
<evidence type="ECO:0000313" key="13">
    <source>
        <dbReference type="EMBL" id="KKR97717.1"/>
    </source>
</evidence>
<keyword evidence="5" id="KW-0378">Hydrolase</keyword>
<reference evidence="13 14" key="1">
    <citation type="journal article" date="2015" name="Nature">
        <title>rRNA introns, odd ribosomes, and small enigmatic genomes across a large radiation of phyla.</title>
        <authorList>
            <person name="Brown C.T."/>
            <person name="Hug L.A."/>
            <person name="Thomas B.C."/>
            <person name="Sharon I."/>
            <person name="Castelle C.J."/>
            <person name="Singh A."/>
            <person name="Wilkins M.J."/>
            <person name="Williams K.H."/>
            <person name="Banfield J.F."/>
        </authorList>
    </citation>
    <scope>NUCLEOTIDE SEQUENCE [LARGE SCALE GENOMIC DNA]</scope>
</reference>
<protein>
    <submittedName>
        <fullName evidence="13">Bifunctional protein FolD</fullName>
    </submittedName>
</protein>
<keyword evidence="10" id="KW-0511">Multifunctional enzyme</keyword>
<dbReference type="Gene3D" id="3.40.50.10860">
    <property type="entry name" value="Leucine Dehydrogenase, chain A, domain 1"/>
    <property type="match status" value="1"/>
</dbReference>